<evidence type="ECO:0000313" key="4">
    <source>
        <dbReference type="EMBL" id="SUN44964.1"/>
    </source>
</evidence>
<dbReference type="Pfam" id="PF08270">
    <property type="entry name" value="PRD_Mga"/>
    <property type="match status" value="1"/>
</dbReference>
<feature type="domain" description="Mga helix-turn-helix" evidence="1">
    <location>
        <begin position="77"/>
        <end position="157"/>
    </location>
</feature>
<dbReference type="InterPro" id="IPR013236">
    <property type="entry name" value="Mga_PRD_dom"/>
</dbReference>
<proteinExistence type="predicted"/>
<dbReference type="Pfam" id="PF08280">
    <property type="entry name" value="HTH_Mga"/>
    <property type="match status" value="1"/>
</dbReference>
<dbReference type="Pfam" id="PF05043">
    <property type="entry name" value="Mga"/>
    <property type="match status" value="1"/>
</dbReference>
<protein>
    <submittedName>
        <fullName evidence="4">Regulatory protein-RofA related</fullName>
    </submittedName>
</protein>
<reference evidence="4 5" key="1">
    <citation type="submission" date="2018-06" db="EMBL/GenBank/DDBJ databases">
        <authorList>
            <consortium name="Pathogen Informatics"/>
            <person name="Doyle S."/>
        </authorList>
    </citation>
    <scope>NUCLEOTIDE SEQUENCE [LARGE SCALE GENOMIC DNA]</scope>
    <source>
        <strain evidence="4 5">NCTC12092</strain>
    </source>
</reference>
<sequence>MLEEYLEPVINHQALLLTILLAKKRISFHAIQQKTGFSLANIKRYIHQLEELFQGDIAFEWDSTIVRCTVLKRGKPFLKTIYRQSVRLHILKFLLMKAPCYKVKSVSGFAKEHFISTPSAYRLIQHMKPFVEECGLALEDNSVVGEEWRIRYLIALLHDKYGIVIYELTDHDLDIVHDVIFTIKQQKTPHPLLDKKFRFFDVLLSLSWKRREFDIAIPQEGIFKRLKALTLYRDLEDFFKRKGKLLLDMDFPSSEIDYLFLVYLTVNNSFSITEWSEEDSSALLTIIQEDPAYQELLGELRHLFDHYIVFDKACIQTLIPYFRKTLFDLQLLIPQKYYYAEEYQGSKPLANRIEGLINSWADRVSGRGRLTGSNLHLLCTRLEQLVREGLPPLAIAVIEINKKNIDILYSLVLQQVSPCVATVCRFNILSEAELLWATDFDLIVTTAEMTAFIKEKLSLNDNTKILDFNFDFVMYQAEYLSQVIRELRDKQYQESLVASDWCF</sequence>
<evidence type="ECO:0000313" key="5">
    <source>
        <dbReference type="Proteomes" id="UP000254461"/>
    </source>
</evidence>
<gene>
    <name evidence="4" type="ORF">NCTC12092_00308</name>
</gene>
<feature type="domain" description="M protein trans-acting positive regulator (MGA) HTH" evidence="3">
    <location>
        <begin position="11"/>
        <end position="60"/>
    </location>
</feature>
<feature type="domain" description="M protein trans-acting positive regulator (MGA) PRD" evidence="2">
    <location>
        <begin position="182"/>
        <end position="265"/>
    </location>
</feature>
<name>A0A380JMQ4_9STRE</name>
<dbReference type="InterPro" id="IPR013199">
    <property type="entry name" value="HTH_Mga_DNA-bd_dom"/>
</dbReference>
<evidence type="ECO:0000259" key="3">
    <source>
        <dbReference type="Pfam" id="PF08280"/>
    </source>
</evidence>
<dbReference type="EMBL" id="UHFF01000002">
    <property type="protein sequence ID" value="SUN44964.1"/>
    <property type="molecule type" value="Genomic_DNA"/>
</dbReference>
<evidence type="ECO:0000259" key="2">
    <source>
        <dbReference type="Pfam" id="PF08270"/>
    </source>
</evidence>
<dbReference type="InterPro" id="IPR007737">
    <property type="entry name" value="Mga_HTH"/>
</dbReference>
<dbReference type="RefSeq" id="WP_115250583.1">
    <property type="nucleotide sequence ID" value="NZ_UHFF01000002.1"/>
</dbReference>
<dbReference type="Proteomes" id="UP000254461">
    <property type="component" value="Unassembled WGS sequence"/>
</dbReference>
<organism evidence="4 5">
    <name type="scientific">Streptococcus equi subsp. equi</name>
    <dbReference type="NCBI Taxonomy" id="148942"/>
    <lineage>
        <taxon>Bacteria</taxon>
        <taxon>Bacillati</taxon>
        <taxon>Bacillota</taxon>
        <taxon>Bacilli</taxon>
        <taxon>Lactobacillales</taxon>
        <taxon>Streptococcaceae</taxon>
        <taxon>Streptococcus</taxon>
    </lineage>
</organism>
<dbReference type="GeneID" id="83704201"/>
<accession>A0A380JMQ4</accession>
<dbReference type="AlphaFoldDB" id="A0A380JMQ4"/>
<evidence type="ECO:0000259" key="1">
    <source>
        <dbReference type="Pfam" id="PF05043"/>
    </source>
</evidence>